<evidence type="ECO:0000256" key="1">
    <source>
        <dbReference type="ARBA" id="ARBA00004496"/>
    </source>
</evidence>
<evidence type="ECO:0000256" key="5">
    <source>
        <dbReference type="ARBA" id="ARBA00022801"/>
    </source>
</evidence>
<dbReference type="FunFam" id="3.30.2170.10:FF:000005">
    <property type="entry name" value="Predicted protein"/>
    <property type="match status" value="1"/>
</dbReference>
<keyword evidence="2" id="KW-0963">Cytoplasm</keyword>
<dbReference type="PANTHER" id="PTHR28511">
    <property type="entry name" value="ENDONUCLEASE V"/>
    <property type="match status" value="1"/>
</dbReference>
<dbReference type="Pfam" id="PF04493">
    <property type="entry name" value="Endonuclease_5"/>
    <property type="match status" value="1"/>
</dbReference>
<name>A0AAV9AYL9_ACOGR</name>
<evidence type="ECO:0000313" key="7">
    <source>
        <dbReference type="Proteomes" id="UP001179952"/>
    </source>
</evidence>
<dbReference type="GO" id="GO:0005737">
    <property type="term" value="C:cytoplasm"/>
    <property type="evidence" value="ECO:0007669"/>
    <property type="project" value="UniProtKB-SubCell"/>
</dbReference>
<dbReference type="Proteomes" id="UP001179952">
    <property type="component" value="Unassembled WGS sequence"/>
</dbReference>
<dbReference type="GO" id="GO:0005730">
    <property type="term" value="C:nucleolus"/>
    <property type="evidence" value="ECO:0007669"/>
    <property type="project" value="TreeGrafter"/>
</dbReference>
<dbReference type="GO" id="GO:0016891">
    <property type="term" value="F:RNA endonuclease activity producing 5'-phosphomonoesters, hydrolytic mechanism"/>
    <property type="evidence" value="ECO:0007669"/>
    <property type="project" value="TreeGrafter"/>
</dbReference>
<evidence type="ECO:0000313" key="6">
    <source>
        <dbReference type="EMBL" id="KAK1269430.1"/>
    </source>
</evidence>
<dbReference type="InterPro" id="IPR007581">
    <property type="entry name" value="Endonuclease-V"/>
</dbReference>
<comment type="subcellular location">
    <subcellularLocation>
        <location evidence="1">Cytoplasm</location>
    </subcellularLocation>
</comment>
<dbReference type="EMBL" id="JAUJYN010000006">
    <property type="protein sequence ID" value="KAK1269430.1"/>
    <property type="molecule type" value="Genomic_DNA"/>
</dbReference>
<comment type="caution">
    <text evidence="6">The sequence shown here is derived from an EMBL/GenBank/DDBJ whole genome shotgun (WGS) entry which is preliminary data.</text>
</comment>
<evidence type="ECO:0000256" key="3">
    <source>
        <dbReference type="ARBA" id="ARBA00022722"/>
    </source>
</evidence>
<evidence type="ECO:0000256" key="4">
    <source>
        <dbReference type="ARBA" id="ARBA00022759"/>
    </source>
</evidence>
<keyword evidence="5" id="KW-0378">Hydrolase</keyword>
<dbReference type="GO" id="GO:0006281">
    <property type="term" value="P:DNA repair"/>
    <property type="evidence" value="ECO:0007669"/>
    <property type="project" value="InterPro"/>
</dbReference>
<protein>
    <recommendedName>
        <fullName evidence="8">Endonuclease V</fullName>
    </recommendedName>
</protein>
<reference evidence="6" key="2">
    <citation type="submission" date="2023-06" db="EMBL/GenBank/DDBJ databases">
        <authorList>
            <person name="Ma L."/>
            <person name="Liu K.-W."/>
            <person name="Li Z."/>
            <person name="Hsiao Y.-Y."/>
            <person name="Qi Y."/>
            <person name="Fu T."/>
            <person name="Tang G."/>
            <person name="Zhang D."/>
            <person name="Sun W.-H."/>
            <person name="Liu D.-K."/>
            <person name="Li Y."/>
            <person name="Chen G.-Z."/>
            <person name="Liu X.-D."/>
            <person name="Liao X.-Y."/>
            <person name="Jiang Y.-T."/>
            <person name="Yu X."/>
            <person name="Hao Y."/>
            <person name="Huang J."/>
            <person name="Zhao X.-W."/>
            <person name="Ke S."/>
            <person name="Chen Y.-Y."/>
            <person name="Wu W.-L."/>
            <person name="Hsu J.-L."/>
            <person name="Lin Y.-F."/>
            <person name="Huang M.-D."/>
            <person name="Li C.-Y."/>
            <person name="Huang L."/>
            <person name="Wang Z.-W."/>
            <person name="Zhao X."/>
            <person name="Zhong W.-Y."/>
            <person name="Peng D.-H."/>
            <person name="Ahmad S."/>
            <person name="Lan S."/>
            <person name="Zhang J.-S."/>
            <person name="Tsai W.-C."/>
            <person name="Van De Peer Y."/>
            <person name="Liu Z.-J."/>
        </authorList>
    </citation>
    <scope>NUCLEOTIDE SEQUENCE</scope>
    <source>
        <strain evidence="6">SCP</strain>
        <tissue evidence="6">Leaves</tissue>
    </source>
</reference>
<gene>
    <name evidence="6" type="ORF">QJS04_geneDACA014025</name>
</gene>
<dbReference type="GO" id="GO:0003727">
    <property type="term" value="F:single-stranded RNA binding"/>
    <property type="evidence" value="ECO:0007669"/>
    <property type="project" value="TreeGrafter"/>
</dbReference>
<dbReference type="CDD" id="cd06559">
    <property type="entry name" value="Endonuclease_V"/>
    <property type="match status" value="1"/>
</dbReference>
<proteinExistence type="inferred from homology"/>
<evidence type="ECO:0008006" key="8">
    <source>
        <dbReference type="Google" id="ProtNLM"/>
    </source>
</evidence>
<dbReference type="Gene3D" id="3.30.2170.10">
    <property type="entry name" value="archaeoglobus fulgidus dsm 4304 superfamily"/>
    <property type="match status" value="1"/>
</dbReference>
<evidence type="ECO:0000256" key="2">
    <source>
        <dbReference type="ARBA" id="ARBA00022490"/>
    </source>
</evidence>
<accession>A0AAV9AYL9</accession>
<sequence length="265" mass="29425">MTEPPQEWIEVQDALKRRLILEDDFAFVIDPNQPNSSNRERLRYVGGVDLSFLKEDPCVACGALVVIDLENNLLVVYEDFAVVRLDVPYIPGFLAFREAPVLLELLEKMKRQAHPFYPQLLMVDGNGLLHPRGFGLACHLGVLADLPTIGVGKNLHHVDGLTQSGMRQLLEASENCAKDLFFLTGNSGCTWGVALRSTPGSSKPIFISTGNRISLESSIKVVKMCCKYRVPESIRQADISSRAYLKNLEGSLMQHASNEPDNETI</sequence>
<reference evidence="6" key="1">
    <citation type="journal article" date="2023" name="Nat. Commun.">
        <title>Diploid and tetraploid genomes of Acorus and the evolution of monocots.</title>
        <authorList>
            <person name="Ma L."/>
            <person name="Liu K.W."/>
            <person name="Li Z."/>
            <person name="Hsiao Y.Y."/>
            <person name="Qi Y."/>
            <person name="Fu T."/>
            <person name="Tang G.D."/>
            <person name="Zhang D."/>
            <person name="Sun W.H."/>
            <person name="Liu D.K."/>
            <person name="Li Y."/>
            <person name="Chen G.Z."/>
            <person name="Liu X.D."/>
            <person name="Liao X.Y."/>
            <person name="Jiang Y.T."/>
            <person name="Yu X."/>
            <person name="Hao Y."/>
            <person name="Huang J."/>
            <person name="Zhao X.W."/>
            <person name="Ke S."/>
            <person name="Chen Y.Y."/>
            <person name="Wu W.L."/>
            <person name="Hsu J.L."/>
            <person name="Lin Y.F."/>
            <person name="Huang M.D."/>
            <person name="Li C.Y."/>
            <person name="Huang L."/>
            <person name="Wang Z.W."/>
            <person name="Zhao X."/>
            <person name="Zhong W.Y."/>
            <person name="Peng D.H."/>
            <person name="Ahmad S."/>
            <person name="Lan S."/>
            <person name="Zhang J.S."/>
            <person name="Tsai W.C."/>
            <person name="Van de Peer Y."/>
            <person name="Liu Z.J."/>
        </authorList>
    </citation>
    <scope>NUCLEOTIDE SEQUENCE</scope>
    <source>
        <strain evidence="6">SCP</strain>
    </source>
</reference>
<keyword evidence="7" id="KW-1185">Reference proteome</keyword>
<keyword evidence="3" id="KW-0540">Nuclease</keyword>
<organism evidence="6 7">
    <name type="scientific">Acorus gramineus</name>
    <name type="common">Dwarf sweet flag</name>
    <dbReference type="NCBI Taxonomy" id="55184"/>
    <lineage>
        <taxon>Eukaryota</taxon>
        <taxon>Viridiplantae</taxon>
        <taxon>Streptophyta</taxon>
        <taxon>Embryophyta</taxon>
        <taxon>Tracheophyta</taxon>
        <taxon>Spermatophyta</taxon>
        <taxon>Magnoliopsida</taxon>
        <taxon>Liliopsida</taxon>
        <taxon>Acoraceae</taxon>
        <taxon>Acorus</taxon>
    </lineage>
</organism>
<keyword evidence="4" id="KW-0255">Endonuclease</keyword>
<dbReference type="HAMAP" id="MF_00801">
    <property type="entry name" value="Endonuclease_5"/>
    <property type="match status" value="1"/>
</dbReference>
<dbReference type="AlphaFoldDB" id="A0AAV9AYL9"/>
<dbReference type="PANTHER" id="PTHR28511:SF1">
    <property type="entry name" value="ENDONUCLEASE V"/>
    <property type="match status" value="1"/>
</dbReference>